<feature type="transmembrane region" description="Helical" evidence="1">
    <location>
        <begin position="129"/>
        <end position="150"/>
    </location>
</feature>
<dbReference type="AlphaFoldDB" id="A0A238FJ47"/>
<reference evidence="3" key="1">
    <citation type="submission" date="2016-09" db="EMBL/GenBank/DDBJ databases">
        <authorList>
            <person name="Jeantristanb JTB J.-T."/>
            <person name="Ricardo R."/>
        </authorList>
    </citation>
    <scope>NUCLEOTIDE SEQUENCE [LARGE SCALE GENOMIC DNA]</scope>
</reference>
<proteinExistence type="predicted"/>
<name>A0A238FJ47_9BASI</name>
<sequence length="203" mass="22687">MIVMVVINVLFMISRFKYLGVTHYERRAKSPEMDRPPGKVFIPNHRTVGVFYIILAGIFSMGFDLDALEVYVYHLSMSQIPASTGGLLRFSFTTFLLTTNKYSGITASAYLVKFSFTSVFVFGRVMGIAAGSFHIFFAIVVGPTLIYLAVTFNTLTIVHGPWWIFETAEFIGLWSYAALLLLILNASHVPSPSRPGICHRLTV</sequence>
<organism evidence="2 3">
    <name type="scientific">Microbotryum intermedium</name>
    <dbReference type="NCBI Taxonomy" id="269621"/>
    <lineage>
        <taxon>Eukaryota</taxon>
        <taxon>Fungi</taxon>
        <taxon>Dikarya</taxon>
        <taxon>Basidiomycota</taxon>
        <taxon>Pucciniomycotina</taxon>
        <taxon>Microbotryomycetes</taxon>
        <taxon>Microbotryales</taxon>
        <taxon>Microbotryaceae</taxon>
        <taxon>Microbotryum</taxon>
    </lineage>
</organism>
<evidence type="ECO:0000313" key="2">
    <source>
        <dbReference type="EMBL" id="SCV71096.1"/>
    </source>
</evidence>
<feature type="transmembrane region" description="Helical" evidence="1">
    <location>
        <begin position="162"/>
        <end position="184"/>
    </location>
</feature>
<keyword evidence="1" id="KW-1133">Transmembrane helix</keyword>
<feature type="transmembrane region" description="Helical" evidence="1">
    <location>
        <begin position="45"/>
        <end position="63"/>
    </location>
</feature>
<keyword evidence="1" id="KW-0472">Membrane</keyword>
<keyword evidence="3" id="KW-1185">Reference proteome</keyword>
<protein>
    <submittedName>
        <fullName evidence="2">BQ2448_2684 protein</fullName>
    </submittedName>
</protein>
<evidence type="ECO:0000313" key="3">
    <source>
        <dbReference type="Proteomes" id="UP000198372"/>
    </source>
</evidence>
<dbReference type="EMBL" id="FMSP01000007">
    <property type="protein sequence ID" value="SCV71096.1"/>
    <property type="molecule type" value="Genomic_DNA"/>
</dbReference>
<gene>
    <name evidence="2" type="ORF">BQ2448_2684</name>
</gene>
<keyword evidence="1" id="KW-0812">Transmembrane</keyword>
<evidence type="ECO:0000256" key="1">
    <source>
        <dbReference type="SAM" id="Phobius"/>
    </source>
</evidence>
<accession>A0A238FJ47</accession>
<dbReference type="Proteomes" id="UP000198372">
    <property type="component" value="Unassembled WGS sequence"/>
</dbReference>